<evidence type="ECO:0000313" key="2">
    <source>
        <dbReference type="EMBL" id="MCY1075977.1"/>
    </source>
</evidence>
<accession>A0ABT4A2V1</accession>
<proteinExistence type="predicted"/>
<feature type="region of interest" description="Disordered" evidence="1">
    <location>
        <begin position="1"/>
        <end position="47"/>
    </location>
</feature>
<comment type="caution">
    <text evidence="2">The sequence shown here is derived from an EMBL/GenBank/DDBJ whole genome shotgun (WGS) entry which is preliminary data.</text>
</comment>
<protein>
    <submittedName>
        <fullName evidence="2">Uncharacterized protein</fullName>
    </submittedName>
</protein>
<reference evidence="2 3" key="1">
    <citation type="submission" date="2022-11" db="EMBL/GenBank/DDBJ databases">
        <title>Minimal conservation of predation-associated metabolite biosynthetic gene clusters underscores biosynthetic potential of Myxococcota including descriptions for ten novel species: Archangium lansinium sp. nov., Myxococcus landrumus sp. nov., Nannocystis bai.</title>
        <authorList>
            <person name="Ahearne A."/>
            <person name="Stevens C."/>
            <person name="Phillips K."/>
        </authorList>
    </citation>
    <scope>NUCLEOTIDE SEQUENCE [LARGE SCALE GENOMIC DNA]</scope>
    <source>
        <strain evidence="2 3">MIWBW</strain>
    </source>
</reference>
<evidence type="ECO:0000256" key="1">
    <source>
        <dbReference type="SAM" id="MobiDB-lite"/>
    </source>
</evidence>
<evidence type="ECO:0000313" key="3">
    <source>
        <dbReference type="Proteomes" id="UP001207654"/>
    </source>
</evidence>
<organism evidence="2 3">
    <name type="scientific">Archangium lansingense</name>
    <dbReference type="NCBI Taxonomy" id="2995310"/>
    <lineage>
        <taxon>Bacteria</taxon>
        <taxon>Pseudomonadati</taxon>
        <taxon>Myxococcota</taxon>
        <taxon>Myxococcia</taxon>
        <taxon>Myxococcales</taxon>
        <taxon>Cystobacterineae</taxon>
        <taxon>Archangiaceae</taxon>
        <taxon>Archangium</taxon>
    </lineage>
</organism>
<dbReference type="Proteomes" id="UP001207654">
    <property type="component" value="Unassembled WGS sequence"/>
</dbReference>
<dbReference type="RefSeq" id="WP_267534887.1">
    <property type="nucleotide sequence ID" value="NZ_JAPNKA010000001.1"/>
</dbReference>
<gene>
    <name evidence="2" type="ORF">OV287_15995</name>
</gene>
<sequence length="47" mass="4888">MNLVPVAAILSAPRASESGPVPDNASRIPESRLPATHKPKPAAQQSE</sequence>
<dbReference type="EMBL" id="JAPNKA010000001">
    <property type="protein sequence ID" value="MCY1075977.1"/>
    <property type="molecule type" value="Genomic_DNA"/>
</dbReference>
<name>A0ABT4A2V1_9BACT</name>
<keyword evidence="3" id="KW-1185">Reference proteome</keyword>